<organism evidence="1 2">
    <name type="scientific">Profundibacter amoris</name>
    <dbReference type="NCBI Taxonomy" id="2171755"/>
    <lineage>
        <taxon>Bacteria</taxon>
        <taxon>Pseudomonadati</taxon>
        <taxon>Pseudomonadota</taxon>
        <taxon>Alphaproteobacteria</taxon>
        <taxon>Rhodobacterales</taxon>
        <taxon>Paracoccaceae</taxon>
        <taxon>Profundibacter</taxon>
    </lineage>
</organism>
<gene>
    <name evidence="1" type="ORF">BAR1_08210</name>
</gene>
<accession>A0A347UGD8</accession>
<keyword evidence="2" id="KW-1185">Reference proteome</keyword>
<dbReference type="AlphaFoldDB" id="A0A347UGD8"/>
<proteinExistence type="predicted"/>
<sequence length="323" mass="34894">MKHSVLVAIGTSFISAQSVMAEVDQKPLFSLGGVSISGYADLSYFDDETNSGTFARADIDLTYLPNRSPSSFSLGFSLGFDGAKESGSGGINSGVFYPAVLFDFGDSGRVSVGAPRSVMNRGYIPTSVFALNSRLDLQLSPFTDSVVPYLALAGDYHPYGIRYDTAFGNTEIGISFNRISDSGLDADFYAMAFSHKFESSGRIPELDVFGAVERIDAGAFNTRNYSLGIEAGFDNLDLGFRIDERNLPMDTRAIELYGRMQFTTALSTSASVININPDIGSSVTVYGIAVEYLFVNNTHFNASYSDGSNGVPRNIDLSVGWRF</sequence>
<dbReference type="EMBL" id="CP032125">
    <property type="protein sequence ID" value="AXX97916.1"/>
    <property type="molecule type" value="Genomic_DNA"/>
</dbReference>
<reference evidence="1 2" key="1">
    <citation type="submission" date="2018-09" db="EMBL/GenBank/DDBJ databases">
        <title>Profundibacter amoris BAR1 gen. nov., sp. nov., a new member of the Roseobacter clade isolated at Lokis Castle Vent Field on the Arctic Mid-Oceanic Ridge.</title>
        <authorList>
            <person name="Le Moine Bauer S."/>
            <person name="Sjoeberg A.G."/>
            <person name="L'Haridon S."/>
            <person name="Stokke R."/>
            <person name="Roalkvam I."/>
            <person name="Steen I.H."/>
            <person name="Dahle H."/>
        </authorList>
    </citation>
    <scope>NUCLEOTIDE SEQUENCE [LARGE SCALE GENOMIC DNA]</scope>
    <source>
        <strain evidence="1 2">BAR1</strain>
    </source>
</reference>
<dbReference type="Proteomes" id="UP000261704">
    <property type="component" value="Chromosome"/>
</dbReference>
<dbReference type="OrthoDB" id="7853806at2"/>
<dbReference type="InterPro" id="IPR023614">
    <property type="entry name" value="Porin_dom_sf"/>
</dbReference>
<dbReference type="KEGG" id="pamo:BAR1_08210"/>
<evidence type="ECO:0000313" key="1">
    <source>
        <dbReference type="EMBL" id="AXX97916.1"/>
    </source>
</evidence>
<dbReference type="Gene3D" id="2.40.160.10">
    <property type="entry name" value="Porin"/>
    <property type="match status" value="1"/>
</dbReference>
<dbReference type="SUPFAM" id="SSF56935">
    <property type="entry name" value="Porins"/>
    <property type="match status" value="1"/>
</dbReference>
<protein>
    <submittedName>
        <fullName evidence="1">Uncharacterized protein</fullName>
    </submittedName>
</protein>
<name>A0A347UGD8_9RHOB</name>
<evidence type="ECO:0000313" key="2">
    <source>
        <dbReference type="Proteomes" id="UP000261704"/>
    </source>
</evidence>